<comment type="caution">
    <text evidence="11">The sequence shown here is derived from an EMBL/GenBank/DDBJ whole genome shotgun (WGS) entry which is preliminary data.</text>
</comment>
<evidence type="ECO:0000256" key="1">
    <source>
        <dbReference type="ARBA" id="ARBA00003202"/>
    </source>
</evidence>
<evidence type="ECO:0000256" key="2">
    <source>
        <dbReference type="ARBA" id="ARBA00004123"/>
    </source>
</evidence>
<evidence type="ECO:0000256" key="4">
    <source>
        <dbReference type="ARBA" id="ARBA00010218"/>
    </source>
</evidence>
<evidence type="ECO:0000256" key="9">
    <source>
        <dbReference type="ARBA" id="ARBA00023242"/>
    </source>
</evidence>
<dbReference type="InterPro" id="IPR040218">
    <property type="entry name" value="SLC7A6OS"/>
</dbReference>
<dbReference type="Pfam" id="PF08574">
    <property type="entry name" value="Iwr1"/>
    <property type="match status" value="1"/>
</dbReference>
<comment type="subcellular location">
    <subcellularLocation>
        <location evidence="3">Cytoplasm</location>
    </subcellularLocation>
    <subcellularLocation>
        <location evidence="2">Nucleus</location>
    </subcellularLocation>
</comment>
<evidence type="ECO:0000313" key="11">
    <source>
        <dbReference type="EMBL" id="KAH8036967.1"/>
    </source>
</evidence>
<organism evidence="11 12">
    <name type="scientific">Rhipicephalus microplus</name>
    <name type="common">Cattle tick</name>
    <name type="synonym">Boophilus microplus</name>
    <dbReference type="NCBI Taxonomy" id="6941"/>
    <lineage>
        <taxon>Eukaryota</taxon>
        <taxon>Metazoa</taxon>
        <taxon>Ecdysozoa</taxon>
        <taxon>Arthropoda</taxon>
        <taxon>Chelicerata</taxon>
        <taxon>Arachnida</taxon>
        <taxon>Acari</taxon>
        <taxon>Parasitiformes</taxon>
        <taxon>Ixodida</taxon>
        <taxon>Ixodoidea</taxon>
        <taxon>Ixodidae</taxon>
        <taxon>Rhipicephalinae</taxon>
        <taxon>Rhipicephalus</taxon>
        <taxon>Boophilus</taxon>
    </lineage>
</organism>
<accession>A0A9J6ES00</accession>
<dbReference type="GO" id="GO:0032502">
    <property type="term" value="P:developmental process"/>
    <property type="evidence" value="ECO:0007669"/>
    <property type="project" value="TreeGrafter"/>
</dbReference>
<keyword evidence="6" id="KW-0813">Transport</keyword>
<name>A0A9J6ES00_RHIMP</name>
<keyword evidence="12" id="KW-1185">Reference proteome</keyword>
<dbReference type="GO" id="GO:0015031">
    <property type="term" value="P:protein transport"/>
    <property type="evidence" value="ECO:0007669"/>
    <property type="project" value="UniProtKB-KW"/>
</dbReference>
<feature type="domain" description="Transcription factor Iwr1" evidence="10">
    <location>
        <begin position="173"/>
        <end position="241"/>
    </location>
</feature>
<evidence type="ECO:0000256" key="7">
    <source>
        <dbReference type="ARBA" id="ARBA00022490"/>
    </source>
</evidence>
<proteinExistence type="inferred from homology"/>
<protein>
    <recommendedName>
        <fullName evidence="5">Probable RNA polymerase II nuclear localization protein SLC7A6OS</fullName>
    </recommendedName>
</protein>
<gene>
    <name evidence="11" type="ORF">HPB51_007636</name>
</gene>
<comment type="function">
    <text evidence="1">Directs RNA polymerase II nuclear import.</text>
</comment>
<evidence type="ECO:0000313" key="12">
    <source>
        <dbReference type="Proteomes" id="UP000821866"/>
    </source>
</evidence>
<dbReference type="AlphaFoldDB" id="A0A9J6ES00"/>
<dbReference type="PANTHER" id="PTHR31196">
    <property type="entry name" value="RNA POLYMERASE II NUCLEAR LOCALIZATION PROTEIN SLC7A6OS-RELATED"/>
    <property type="match status" value="1"/>
</dbReference>
<evidence type="ECO:0000256" key="5">
    <source>
        <dbReference type="ARBA" id="ARBA00017036"/>
    </source>
</evidence>
<dbReference type="Proteomes" id="UP000821866">
    <property type="component" value="Chromosome 10"/>
</dbReference>
<reference evidence="11" key="1">
    <citation type="journal article" date="2020" name="Cell">
        <title>Large-Scale Comparative Analyses of Tick Genomes Elucidate Their Genetic Diversity and Vector Capacities.</title>
        <authorList>
            <consortium name="Tick Genome and Microbiome Consortium (TIGMIC)"/>
            <person name="Jia N."/>
            <person name="Wang J."/>
            <person name="Shi W."/>
            <person name="Du L."/>
            <person name="Sun Y."/>
            <person name="Zhan W."/>
            <person name="Jiang J.F."/>
            <person name="Wang Q."/>
            <person name="Zhang B."/>
            <person name="Ji P."/>
            <person name="Bell-Sakyi L."/>
            <person name="Cui X.M."/>
            <person name="Yuan T.T."/>
            <person name="Jiang B.G."/>
            <person name="Yang W.F."/>
            <person name="Lam T.T."/>
            <person name="Chang Q.C."/>
            <person name="Ding S.J."/>
            <person name="Wang X.J."/>
            <person name="Zhu J.G."/>
            <person name="Ruan X.D."/>
            <person name="Zhao L."/>
            <person name="Wei J.T."/>
            <person name="Ye R.Z."/>
            <person name="Que T.C."/>
            <person name="Du C.H."/>
            <person name="Zhou Y.H."/>
            <person name="Cheng J.X."/>
            <person name="Dai P.F."/>
            <person name="Guo W.B."/>
            <person name="Han X.H."/>
            <person name="Huang E.J."/>
            <person name="Li L.F."/>
            <person name="Wei W."/>
            <person name="Gao Y.C."/>
            <person name="Liu J.Z."/>
            <person name="Shao H.Z."/>
            <person name="Wang X."/>
            <person name="Wang C.C."/>
            <person name="Yang T.C."/>
            <person name="Huo Q.B."/>
            <person name="Li W."/>
            <person name="Chen H.Y."/>
            <person name="Chen S.E."/>
            <person name="Zhou L.G."/>
            <person name="Ni X.B."/>
            <person name="Tian J.H."/>
            <person name="Sheng Y."/>
            <person name="Liu T."/>
            <person name="Pan Y.S."/>
            <person name="Xia L.Y."/>
            <person name="Li J."/>
            <person name="Zhao F."/>
            <person name="Cao W.C."/>
        </authorList>
    </citation>
    <scope>NUCLEOTIDE SEQUENCE</scope>
    <source>
        <strain evidence="11">Rmic-2018</strain>
    </source>
</reference>
<dbReference type="GO" id="GO:0005737">
    <property type="term" value="C:cytoplasm"/>
    <property type="evidence" value="ECO:0007669"/>
    <property type="project" value="UniProtKB-SubCell"/>
</dbReference>
<dbReference type="GO" id="GO:0005634">
    <property type="term" value="C:nucleus"/>
    <property type="evidence" value="ECO:0007669"/>
    <property type="project" value="UniProtKB-SubCell"/>
</dbReference>
<dbReference type="VEuPathDB" id="VectorBase:LOC119179177"/>
<evidence type="ECO:0000256" key="8">
    <source>
        <dbReference type="ARBA" id="ARBA00022927"/>
    </source>
</evidence>
<evidence type="ECO:0000259" key="10">
    <source>
        <dbReference type="Pfam" id="PF08574"/>
    </source>
</evidence>
<keyword evidence="7" id="KW-0963">Cytoplasm</keyword>
<keyword evidence="8" id="KW-0653">Protein transport</keyword>
<dbReference type="InterPro" id="IPR013883">
    <property type="entry name" value="TF_Iwr1_dom"/>
</dbReference>
<comment type="similarity">
    <text evidence="4">Belongs to the IWR1/SLC7A6OS family.</text>
</comment>
<dbReference type="PANTHER" id="PTHR31196:SF2">
    <property type="entry name" value="RNA POLYMERASE II NUCLEAR LOCALIZATION PROTEIN SLC7A6OS-RELATED"/>
    <property type="match status" value="1"/>
</dbReference>
<reference evidence="11" key="2">
    <citation type="submission" date="2021-09" db="EMBL/GenBank/DDBJ databases">
        <authorList>
            <person name="Jia N."/>
            <person name="Wang J."/>
            <person name="Shi W."/>
            <person name="Du L."/>
            <person name="Sun Y."/>
            <person name="Zhan W."/>
            <person name="Jiang J."/>
            <person name="Wang Q."/>
            <person name="Zhang B."/>
            <person name="Ji P."/>
            <person name="Sakyi L.B."/>
            <person name="Cui X."/>
            <person name="Yuan T."/>
            <person name="Jiang B."/>
            <person name="Yang W."/>
            <person name="Lam T.T.-Y."/>
            <person name="Chang Q."/>
            <person name="Ding S."/>
            <person name="Wang X."/>
            <person name="Zhu J."/>
            <person name="Ruan X."/>
            <person name="Zhao L."/>
            <person name="Wei J."/>
            <person name="Que T."/>
            <person name="Du C."/>
            <person name="Cheng J."/>
            <person name="Dai P."/>
            <person name="Han X."/>
            <person name="Huang E."/>
            <person name="Gao Y."/>
            <person name="Liu J."/>
            <person name="Shao H."/>
            <person name="Ye R."/>
            <person name="Li L."/>
            <person name="Wei W."/>
            <person name="Wang X."/>
            <person name="Wang C."/>
            <person name="Huo Q."/>
            <person name="Li W."/>
            <person name="Guo W."/>
            <person name="Chen H."/>
            <person name="Chen S."/>
            <person name="Zhou L."/>
            <person name="Zhou L."/>
            <person name="Ni X."/>
            <person name="Tian J."/>
            <person name="Zhou Y."/>
            <person name="Sheng Y."/>
            <person name="Liu T."/>
            <person name="Pan Y."/>
            <person name="Xia L."/>
            <person name="Li J."/>
            <person name="Zhao F."/>
            <person name="Cao W."/>
        </authorList>
    </citation>
    <scope>NUCLEOTIDE SEQUENCE</scope>
    <source>
        <strain evidence="11">Rmic-2018</strain>
        <tissue evidence="11">Larvae</tissue>
    </source>
</reference>
<keyword evidence="9" id="KW-0539">Nucleus</keyword>
<evidence type="ECO:0000256" key="3">
    <source>
        <dbReference type="ARBA" id="ARBA00004496"/>
    </source>
</evidence>
<dbReference type="EMBL" id="JABSTU010000002">
    <property type="protein sequence ID" value="KAH8036967.1"/>
    <property type="molecule type" value="Genomic_DNA"/>
</dbReference>
<evidence type="ECO:0000256" key="6">
    <source>
        <dbReference type="ARBA" id="ARBA00022448"/>
    </source>
</evidence>
<sequence>MTTAMRIKRKAESPRDAIVLATKRARATDTESEPAQNFTSQCAGTIDTHGDVEAAIQQVKEASHRGTDREIHPVDLPSKLKDRHRPTRKEDRLSLPMQHRVMLEEVCSGEITKENVDSPRESAHSLLRLYDVVDEEISMDTSENEQTKDGTSEVSCSDIPVSRETVKRTLVGGDYVYDVYFNIHCDFTGEDDFILLCCSRDAFARHRTTTYDSDTDSDVFVREDSDDSNAEVCWSNDYPDDHHLREEPELDDAFLEQFDTFYEPSG</sequence>